<organism evidence="2">
    <name type="scientific">marine sediment metagenome</name>
    <dbReference type="NCBI Taxonomy" id="412755"/>
    <lineage>
        <taxon>unclassified sequences</taxon>
        <taxon>metagenomes</taxon>
        <taxon>ecological metagenomes</taxon>
    </lineage>
</organism>
<feature type="domain" description="DUF362" evidence="1">
    <location>
        <begin position="2"/>
        <end position="46"/>
    </location>
</feature>
<dbReference type="InterPro" id="IPR007160">
    <property type="entry name" value="DUF362"/>
</dbReference>
<evidence type="ECO:0000259" key="1">
    <source>
        <dbReference type="Pfam" id="PF04015"/>
    </source>
</evidence>
<proteinExistence type="predicted"/>
<protein>
    <recommendedName>
        <fullName evidence="1">DUF362 domain-containing protein</fullName>
    </recommendedName>
</protein>
<dbReference type="AlphaFoldDB" id="X1L792"/>
<feature type="non-terminal residue" evidence="2">
    <location>
        <position position="1"/>
    </location>
</feature>
<reference evidence="2" key="1">
    <citation type="journal article" date="2014" name="Front. Microbiol.">
        <title>High frequency of phylogenetically diverse reductive dehalogenase-homologous genes in deep subseafloor sedimentary metagenomes.</title>
        <authorList>
            <person name="Kawai M."/>
            <person name="Futagami T."/>
            <person name="Toyoda A."/>
            <person name="Takaki Y."/>
            <person name="Nishi S."/>
            <person name="Hori S."/>
            <person name="Arai W."/>
            <person name="Tsubouchi T."/>
            <person name="Morono Y."/>
            <person name="Uchiyama I."/>
            <person name="Ito T."/>
            <person name="Fujiyama A."/>
            <person name="Inagaki F."/>
            <person name="Takami H."/>
        </authorList>
    </citation>
    <scope>NUCLEOTIDE SEQUENCE</scope>
    <source>
        <strain evidence="2">Expedition CK06-06</strain>
    </source>
</reference>
<comment type="caution">
    <text evidence="2">The sequence shown here is derived from an EMBL/GenBank/DDBJ whole genome shotgun (WGS) entry which is preliminary data.</text>
</comment>
<evidence type="ECO:0000313" key="2">
    <source>
        <dbReference type="EMBL" id="GAI15207.1"/>
    </source>
</evidence>
<accession>X1L792</accession>
<gene>
    <name evidence="2" type="ORF">S06H3_09310</name>
</gene>
<dbReference type="EMBL" id="BARV01004077">
    <property type="protein sequence ID" value="GAI15207.1"/>
    <property type="molecule type" value="Genomic_DNA"/>
</dbReference>
<sequence length="72" mass="7175">AVIKPDLAIMDGIVGMEGDGPAAGPPRKIGVVLASQDLVALDAVASHIIGYAPSSLAAFLSPVTCQAFSISL</sequence>
<dbReference type="Pfam" id="PF04015">
    <property type="entry name" value="DUF362"/>
    <property type="match status" value="1"/>
</dbReference>
<name>X1L792_9ZZZZ</name>